<gene>
    <name evidence="1" type="ORF">CEXT_634851</name>
</gene>
<dbReference type="EMBL" id="BPLR01007589">
    <property type="protein sequence ID" value="GIY18231.1"/>
    <property type="molecule type" value="Genomic_DNA"/>
</dbReference>
<evidence type="ECO:0000313" key="2">
    <source>
        <dbReference type="Proteomes" id="UP001054945"/>
    </source>
</evidence>
<name>A0AAV4RC19_CAEEX</name>
<comment type="caution">
    <text evidence="1">The sequence shown here is derived from an EMBL/GenBank/DDBJ whole genome shotgun (WGS) entry which is preliminary data.</text>
</comment>
<dbReference type="Proteomes" id="UP001054945">
    <property type="component" value="Unassembled WGS sequence"/>
</dbReference>
<evidence type="ECO:0000313" key="1">
    <source>
        <dbReference type="EMBL" id="GIY18231.1"/>
    </source>
</evidence>
<reference evidence="1 2" key="1">
    <citation type="submission" date="2021-06" db="EMBL/GenBank/DDBJ databases">
        <title>Caerostris extrusa draft genome.</title>
        <authorList>
            <person name="Kono N."/>
            <person name="Arakawa K."/>
        </authorList>
    </citation>
    <scope>NUCLEOTIDE SEQUENCE [LARGE SCALE GENOMIC DNA]</scope>
</reference>
<dbReference type="AlphaFoldDB" id="A0AAV4RC19"/>
<proteinExistence type="predicted"/>
<accession>A0AAV4RC19</accession>
<keyword evidence="2" id="KW-1185">Reference proteome</keyword>
<protein>
    <submittedName>
        <fullName evidence="1">Uncharacterized protein</fullName>
    </submittedName>
</protein>
<organism evidence="1 2">
    <name type="scientific">Caerostris extrusa</name>
    <name type="common">Bark spider</name>
    <name type="synonym">Caerostris bankana</name>
    <dbReference type="NCBI Taxonomy" id="172846"/>
    <lineage>
        <taxon>Eukaryota</taxon>
        <taxon>Metazoa</taxon>
        <taxon>Ecdysozoa</taxon>
        <taxon>Arthropoda</taxon>
        <taxon>Chelicerata</taxon>
        <taxon>Arachnida</taxon>
        <taxon>Araneae</taxon>
        <taxon>Araneomorphae</taxon>
        <taxon>Entelegynae</taxon>
        <taxon>Araneoidea</taxon>
        <taxon>Araneidae</taxon>
        <taxon>Caerostris</taxon>
    </lineage>
</organism>
<sequence>MQPLKQIICPPLLASMWTKPPSFIDTRVLRKSEWGWGGGCCRCIPRVLFIRHHTDPRHPAAEDVLSVVAPSVFFIPFHPSPTSPPPRAHEDCIPPATWGCEGGGGFLRERWMGGASGVSGNSDGRYCNRCFISLGGEEDFIAEDSAV</sequence>